<evidence type="ECO:0000313" key="1">
    <source>
        <dbReference type="EMBL" id="KJU83448.1"/>
    </source>
</evidence>
<evidence type="ECO:0000313" key="2">
    <source>
        <dbReference type="Proteomes" id="UP000033423"/>
    </source>
</evidence>
<name>A0A0F3GRX2_9BACT</name>
<keyword evidence="2" id="KW-1185">Reference proteome</keyword>
<dbReference type="Gene3D" id="2.60.120.260">
    <property type="entry name" value="Galactose-binding domain-like"/>
    <property type="match status" value="1"/>
</dbReference>
<dbReference type="Proteomes" id="UP000033423">
    <property type="component" value="Unassembled WGS sequence"/>
</dbReference>
<gene>
    <name evidence="1" type="ORF">MBAV_004357</name>
</gene>
<organism evidence="1 2">
    <name type="scientific">Candidatus Magnetobacterium bavaricum</name>
    <dbReference type="NCBI Taxonomy" id="29290"/>
    <lineage>
        <taxon>Bacteria</taxon>
        <taxon>Pseudomonadati</taxon>
        <taxon>Nitrospirota</taxon>
        <taxon>Thermodesulfovibrionia</taxon>
        <taxon>Thermodesulfovibrionales</taxon>
        <taxon>Candidatus Magnetobacteriaceae</taxon>
        <taxon>Candidatus Magnetobacterium</taxon>
    </lineage>
</organism>
<protein>
    <submittedName>
        <fullName evidence="1">Uncharacterized protein</fullName>
    </submittedName>
</protein>
<dbReference type="AlphaFoldDB" id="A0A0F3GRX2"/>
<sequence length="308" mass="31846">MPKLSLAARNKLLGGQILNLLDTNGTFVTDTITAGTIWGSTVGAAQTTALSGAKGSTGCASLTSSGAAAELRYVPALSLKGKRKYDISYWLRVPTTLGVATGVQCLIGTSAGASDITLHRYMPSALDTWERVSHEFIVPADTASVYLTFKNSDVTNTKIAYVDEVSVNISTGSFDEIFEGAVLKIYDGTAPATADAGLNSATANNLLITISNNGVLNAGLHFGDADAGTISKPVWETWKGTAGNSSTATFARLCFPDDPGTNDATAQAQPRVQFTVGTSGTDIILSQTSITSGADTTIQTASITMPGS</sequence>
<accession>A0A0F3GRX2</accession>
<comment type="caution">
    <text evidence="1">The sequence shown here is derived from an EMBL/GenBank/DDBJ whole genome shotgun (WGS) entry which is preliminary data.</text>
</comment>
<proteinExistence type="predicted"/>
<dbReference type="EMBL" id="LACI01001891">
    <property type="protein sequence ID" value="KJU83448.1"/>
    <property type="molecule type" value="Genomic_DNA"/>
</dbReference>
<reference evidence="1 2" key="1">
    <citation type="submission" date="2015-02" db="EMBL/GenBank/DDBJ databases">
        <title>Single-cell genomics of uncultivated deep-branching MTB reveals a conserved set of magnetosome genes.</title>
        <authorList>
            <person name="Kolinko S."/>
            <person name="Richter M."/>
            <person name="Glockner F.O."/>
            <person name="Brachmann A."/>
            <person name="Schuler D."/>
        </authorList>
    </citation>
    <scope>NUCLEOTIDE SEQUENCE [LARGE SCALE GENOMIC DNA]</scope>
    <source>
        <strain evidence="1">TM-1</strain>
    </source>
</reference>